<dbReference type="PROSITE" id="PS50600">
    <property type="entry name" value="ULP_PROTEASE"/>
    <property type="match status" value="1"/>
</dbReference>
<evidence type="ECO:0000256" key="1">
    <source>
        <dbReference type="ARBA" id="ARBA00005234"/>
    </source>
</evidence>
<dbReference type="EMBL" id="BTFZ01000011">
    <property type="protein sequence ID" value="GMM37089.1"/>
    <property type="molecule type" value="Genomic_DNA"/>
</dbReference>
<sequence>MFSQNRDSIIKHSNSSSSLNARIRKRKYSNLSNNPLSSSTKYNDTITTASDDNNHQQSHQRNGFNIASICSKAWGYLKSTIDPYLQIRGADDEYKKLHPTERAPKRFKKNDTTSKESTNHLMLTNTPKNKIVNENQRTPVLSLENRDYDFTGFEAKSAKLNQEMFFSDNLFSLESDIKSIMKENKKEKQQNKLYGSSFTFKRKFNRKKSRDVIADSQNYTDVSSINQSFNPILPKSMTNISINYESSPNNSMLFDDDLRIIKVRKIPKSSRLSKNSIFQRTDEDVESLMVLSKYKTYYKILNEKRKLQENLYKQRDFVEGKEIIQPLKENELKKVEEIWKLERSQPGVQIVSLANIDISVRDLSTLKDRQWLNDNIMDSYLSMVVERSKKSTDLPNIFVFTTHFYTTLSGKGYSGVKRWAKRKKIDVTKLDYVFVPINVMNSHWSLAVVNNKHKKFQYFDSLPGSGQSILMDLQDYMTEESKRLYPNDEPIDYENVYEFVAKEKFPQQKNGFDCGVFACTGINFLSKEGDLKFSQNDMPIIRRKMAYEIITSHLKD</sequence>
<evidence type="ECO:0000256" key="5">
    <source>
        <dbReference type="SAM" id="MobiDB-lite"/>
    </source>
</evidence>
<comment type="caution">
    <text evidence="7">The sequence shown here is derived from an EMBL/GenBank/DDBJ whole genome shotgun (WGS) entry which is preliminary data.</text>
</comment>
<reference evidence="7 8" key="1">
    <citation type="journal article" date="2023" name="Elife">
        <title>Identification of key yeast species and microbe-microbe interactions impacting larval growth of Drosophila in the wild.</title>
        <authorList>
            <person name="Mure A."/>
            <person name="Sugiura Y."/>
            <person name="Maeda R."/>
            <person name="Honda K."/>
            <person name="Sakurai N."/>
            <person name="Takahashi Y."/>
            <person name="Watada M."/>
            <person name="Katoh T."/>
            <person name="Gotoh A."/>
            <person name="Gotoh Y."/>
            <person name="Taniguchi I."/>
            <person name="Nakamura K."/>
            <person name="Hayashi T."/>
            <person name="Katayama T."/>
            <person name="Uemura T."/>
            <person name="Hattori Y."/>
        </authorList>
    </citation>
    <scope>NUCLEOTIDE SEQUENCE [LARGE SCALE GENOMIC DNA]</scope>
    <source>
        <strain evidence="7 8">SC-9</strain>
    </source>
</reference>
<evidence type="ECO:0000256" key="2">
    <source>
        <dbReference type="ARBA" id="ARBA00022670"/>
    </source>
</evidence>
<evidence type="ECO:0000313" key="7">
    <source>
        <dbReference type="EMBL" id="GMM37089.1"/>
    </source>
</evidence>
<dbReference type="InterPro" id="IPR038765">
    <property type="entry name" value="Papain-like_cys_pep_sf"/>
</dbReference>
<accession>A0AAV5QQQ9</accession>
<feature type="compositionally biased region" description="Polar residues" evidence="5">
    <location>
        <begin position="40"/>
        <end position="59"/>
    </location>
</feature>
<gene>
    <name evidence="7" type="ORF">DASC09_044140</name>
</gene>
<dbReference type="AlphaFoldDB" id="A0AAV5QQQ9"/>
<protein>
    <submittedName>
        <fullName evidence="7">SUMO protease</fullName>
    </submittedName>
</protein>
<evidence type="ECO:0000313" key="8">
    <source>
        <dbReference type="Proteomes" id="UP001360560"/>
    </source>
</evidence>
<dbReference type="PANTHER" id="PTHR12606">
    <property type="entry name" value="SENTRIN/SUMO-SPECIFIC PROTEASE"/>
    <property type="match status" value="1"/>
</dbReference>
<dbReference type="SUPFAM" id="SSF54001">
    <property type="entry name" value="Cysteine proteinases"/>
    <property type="match status" value="1"/>
</dbReference>
<keyword evidence="8" id="KW-1185">Reference proteome</keyword>
<dbReference type="Pfam" id="PF02902">
    <property type="entry name" value="Peptidase_C48"/>
    <property type="match status" value="1"/>
</dbReference>
<organism evidence="7 8">
    <name type="scientific">Saccharomycopsis crataegensis</name>
    <dbReference type="NCBI Taxonomy" id="43959"/>
    <lineage>
        <taxon>Eukaryota</taxon>
        <taxon>Fungi</taxon>
        <taxon>Dikarya</taxon>
        <taxon>Ascomycota</taxon>
        <taxon>Saccharomycotina</taxon>
        <taxon>Saccharomycetes</taxon>
        <taxon>Saccharomycopsidaceae</taxon>
        <taxon>Saccharomycopsis</taxon>
    </lineage>
</organism>
<dbReference type="GO" id="GO:0006508">
    <property type="term" value="P:proteolysis"/>
    <property type="evidence" value="ECO:0007669"/>
    <property type="project" value="UniProtKB-KW"/>
</dbReference>
<dbReference type="RefSeq" id="XP_064854085.1">
    <property type="nucleotide sequence ID" value="XM_064998013.1"/>
</dbReference>
<keyword evidence="2 7" id="KW-0645">Protease</keyword>
<dbReference type="PANTHER" id="PTHR12606:SF141">
    <property type="entry name" value="GH15225P-RELATED"/>
    <property type="match status" value="1"/>
</dbReference>
<name>A0AAV5QQQ9_9ASCO</name>
<comment type="similarity">
    <text evidence="1">Belongs to the peptidase C48 family.</text>
</comment>
<evidence type="ECO:0000259" key="6">
    <source>
        <dbReference type="PROSITE" id="PS50600"/>
    </source>
</evidence>
<feature type="region of interest" description="Disordered" evidence="5">
    <location>
        <begin position="1"/>
        <end position="59"/>
    </location>
</feature>
<evidence type="ECO:0000256" key="4">
    <source>
        <dbReference type="ARBA" id="ARBA00022807"/>
    </source>
</evidence>
<dbReference type="Gene3D" id="3.40.395.10">
    <property type="entry name" value="Adenoviral Proteinase, Chain A"/>
    <property type="match status" value="1"/>
</dbReference>
<dbReference type="GO" id="GO:0016926">
    <property type="term" value="P:protein desumoylation"/>
    <property type="evidence" value="ECO:0007669"/>
    <property type="project" value="TreeGrafter"/>
</dbReference>
<dbReference type="Proteomes" id="UP001360560">
    <property type="component" value="Unassembled WGS sequence"/>
</dbReference>
<dbReference type="InterPro" id="IPR003653">
    <property type="entry name" value="Peptidase_C48_C"/>
</dbReference>
<keyword evidence="3" id="KW-0378">Hydrolase</keyword>
<evidence type="ECO:0000256" key="3">
    <source>
        <dbReference type="ARBA" id="ARBA00022801"/>
    </source>
</evidence>
<keyword evidence="4" id="KW-0788">Thiol protease</keyword>
<dbReference type="GO" id="GO:0016929">
    <property type="term" value="F:deSUMOylase activity"/>
    <property type="evidence" value="ECO:0007669"/>
    <property type="project" value="TreeGrafter"/>
</dbReference>
<proteinExistence type="inferred from homology"/>
<feature type="compositionally biased region" description="Low complexity" evidence="5">
    <location>
        <begin position="29"/>
        <end position="39"/>
    </location>
</feature>
<dbReference type="GeneID" id="90075064"/>
<feature type="domain" description="Ubiquitin-like protease family profile" evidence="6">
    <location>
        <begin position="356"/>
        <end position="525"/>
    </location>
</feature>
<dbReference type="GO" id="GO:0005634">
    <property type="term" value="C:nucleus"/>
    <property type="evidence" value="ECO:0007669"/>
    <property type="project" value="TreeGrafter"/>
</dbReference>